<dbReference type="Pfam" id="PF22612">
    <property type="entry name" value="GH113"/>
    <property type="match status" value="1"/>
</dbReference>
<proteinExistence type="predicted"/>
<dbReference type="Proteomes" id="UP000037716">
    <property type="component" value="Unassembled WGS sequence"/>
</dbReference>
<dbReference type="InterPro" id="IPR017853">
    <property type="entry name" value="GH"/>
</dbReference>
<evidence type="ECO:0000313" key="2">
    <source>
        <dbReference type="EMBL" id="SED98280.1"/>
    </source>
</evidence>
<reference evidence="2 4" key="2">
    <citation type="submission" date="2016-10" db="EMBL/GenBank/DDBJ databases">
        <authorList>
            <person name="Varghese N."/>
            <person name="Submissions S."/>
        </authorList>
    </citation>
    <scope>NUCLEOTIDE SEQUENCE [LARGE SCALE GENOMIC DNA]</scope>
    <source>
        <strain evidence="2 4">DSW-5</strain>
    </source>
</reference>
<comment type="caution">
    <text evidence="1">The sequence shown here is derived from an EMBL/GenBank/DDBJ whole genome shotgun (WGS) entry which is preliminary data.</text>
</comment>
<organism evidence="1 3">
    <name type="scientific">Polaribacter dokdonensis DSW-5</name>
    <dbReference type="NCBI Taxonomy" id="1300348"/>
    <lineage>
        <taxon>Bacteria</taxon>
        <taxon>Pseudomonadati</taxon>
        <taxon>Bacteroidota</taxon>
        <taxon>Flavobacteriia</taxon>
        <taxon>Flavobacteriales</taxon>
        <taxon>Flavobacteriaceae</taxon>
    </lineage>
</organism>
<dbReference type="EMBL" id="LGBR01000001">
    <property type="protein sequence ID" value="KOY51987.1"/>
    <property type="molecule type" value="Genomic_DNA"/>
</dbReference>
<keyword evidence="4" id="KW-1185">Reference proteome</keyword>
<evidence type="ECO:0000313" key="1">
    <source>
        <dbReference type="EMBL" id="KOY51987.1"/>
    </source>
</evidence>
<sequence length="333" mass="39175">MKTRYLFLIAVLFLQTACKSQTQKINGLSFVASRDSISQKHITPVLNSKSNFVALMPYSFIRNLDYPKIEFNTNREWFGETENGLLQYAKEFQKVNIKIMVKPHLWLRRGGFTGDLKPTTEENWKLLEDTYKAYILTYAKAAEALDAEVLCIGTELKEFVMNRPDYWVQLIKEIREIYKGKLTYAANWDEYKRLSFWNELDYIGIDAYFPLSDVKTPTVAHLEEGWAKHKKEIIGIQQKFQKPVLFTEFGYRSVDYNAKKPWEFHRLQGSVNLQAQANGLQAIHNQFWNEDWFAGGFLWKWFHRHDKVGGENNNRFTPQNKPAEELIKKLYAQ</sequence>
<dbReference type="STRING" id="1300348.I602_1547"/>
<dbReference type="SUPFAM" id="SSF51445">
    <property type="entry name" value="(Trans)glycosidases"/>
    <property type="match status" value="1"/>
</dbReference>
<keyword evidence="1" id="KW-0378">Hydrolase</keyword>
<dbReference type="Gene3D" id="3.20.20.80">
    <property type="entry name" value="Glycosidases"/>
    <property type="match status" value="1"/>
</dbReference>
<dbReference type="GO" id="GO:0016787">
    <property type="term" value="F:hydrolase activity"/>
    <property type="evidence" value="ECO:0007669"/>
    <property type="project" value="UniProtKB-KW"/>
</dbReference>
<evidence type="ECO:0000313" key="3">
    <source>
        <dbReference type="Proteomes" id="UP000037716"/>
    </source>
</evidence>
<accession>A0A0N0UNN4</accession>
<gene>
    <name evidence="1" type="ORF">I602_1547</name>
    <name evidence="2" type="ORF">SAMN05444353_0218</name>
</gene>
<dbReference type="InterPro" id="IPR055151">
    <property type="entry name" value="GH113"/>
</dbReference>
<reference evidence="1 3" key="1">
    <citation type="submission" date="2015-07" db="EMBL/GenBank/DDBJ databases">
        <title>Genome of Polaribacter dokdonenesis DSW-5, isolated from seawater off Dokdo in Korea.</title>
        <authorList>
            <person name="Yoon K."/>
            <person name="Song J.Y."/>
            <person name="Kim J.F."/>
        </authorList>
    </citation>
    <scope>NUCLEOTIDE SEQUENCE [LARGE SCALE GENOMIC DNA]</scope>
    <source>
        <strain evidence="1 3">DSW-5</strain>
    </source>
</reference>
<dbReference type="CDD" id="cd19608">
    <property type="entry name" value="GH113_mannanase-like"/>
    <property type="match status" value="1"/>
</dbReference>
<name>A0A0N0UNN4_9FLAO</name>
<dbReference type="PATRIC" id="fig|1300348.6.peg.1546"/>
<dbReference type="AlphaFoldDB" id="A0A0N0UNN4"/>
<protein>
    <submittedName>
        <fullName evidence="1">Glycoside hydrolase, family GH113</fullName>
    </submittedName>
</protein>
<dbReference type="RefSeq" id="WP_176966460.1">
    <property type="nucleotide sequence ID" value="NZ_FNUE01000001.1"/>
</dbReference>
<dbReference type="Proteomes" id="UP000183071">
    <property type="component" value="Unassembled WGS sequence"/>
</dbReference>
<evidence type="ECO:0000313" key="4">
    <source>
        <dbReference type="Proteomes" id="UP000183071"/>
    </source>
</evidence>
<dbReference type="EMBL" id="FNUE01000001">
    <property type="protein sequence ID" value="SED98280.1"/>
    <property type="molecule type" value="Genomic_DNA"/>
</dbReference>